<dbReference type="GO" id="GO:0004077">
    <property type="term" value="F:biotin--[biotin carboxyl-carrier protein] ligase activity"/>
    <property type="evidence" value="ECO:0007669"/>
    <property type="project" value="UniProtKB-EC"/>
</dbReference>
<comment type="caution">
    <text evidence="6">The sequence shown here is derived from an EMBL/GenBank/DDBJ whole genome shotgun (WGS) entry which is preliminary data.</text>
</comment>
<evidence type="ECO:0000256" key="2">
    <source>
        <dbReference type="ARBA" id="ARBA00023267"/>
    </source>
</evidence>
<dbReference type="SUPFAM" id="SSF55681">
    <property type="entry name" value="Class II aaRS and biotin synthetases"/>
    <property type="match status" value="1"/>
</dbReference>
<dbReference type="Gene3D" id="2.30.30.100">
    <property type="match status" value="1"/>
</dbReference>
<evidence type="ECO:0000259" key="5">
    <source>
        <dbReference type="PROSITE" id="PS51733"/>
    </source>
</evidence>
<comment type="catalytic activity">
    <reaction evidence="4">
        <text>biotin + L-lysyl-[protein] + ATP = N(6)-biotinyl-L-lysyl-[protein] + AMP + diphosphate + H(+)</text>
        <dbReference type="Rhea" id="RHEA:11756"/>
        <dbReference type="Rhea" id="RHEA-COMP:9752"/>
        <dbReference type="Rhea" id="RHEA-COMP:10505"/>
        <dbReference type="ChEBI" id="CHEBI:15378"/>
        <dbReference type="ChEBI" id="CHEBI:29969"/>
        <dbReference type="ChEBI" id="CHEBI:30616"/>
        <dbReference type="ChEBI" id="CHEBI:33019"/>
        <dbReference type="ChEBI" id="CHEBI:57586"/>
        <dbReference type="ChEBI" id="CHEBI:83144"/>
        <dbReference type="ChEBI" id="CHEBI:456215"/>
        <dbReference type="EC" id="6.3.4.15"/>
    </reaction>
</comment>
<dbReference type="EMBL" id="JBHTFQ010000002">
    <property type="protein sequence ID" value="MFC7703457.1"/>
    <property type="molecule type" value="Genomic_DNA"/>
</dbReference>
<evidence type="ECO:0000256" key="1">
    <source>
        <dbReference type="ARBA" id="ARBA00022598"/>
    </source>
</evidence>
<dbReference type="InterPro" id="IPR004143">
    <property type="entry name" value="BPL_LPL_catalytic"/>
</dbReference>
<dbReference type="EC" id="6.3.4.15" evidence="3"/>
<name>A0ABW2UFK2_9RHOB</name>
<evidence type="ECO:0000256" key="4">
    <source>
        <dbReference type="ARBA" id="ARBA00047846"/>
    </source>
</evidence>
<dbReference type="PANTHER" id="PTHR12835">
    <property type="entry name" value="BIOTIN PROTEIN LIGASE"/>
    <property type="match status" value="1"/>
</dbReference>
<evidence type="ECO:0000313" key="7">
    <source>
        <dbReference type="Proteomes" id="UP001596516"/>
    </source>
</evidence>
<evidence type="ECO:0000256" key="3">
    <source>
        <dbReference type="ARBA" id="ARBA00024227"/>
    </source>
</evidence>
<dbReference type="PROSITE" id="PS51733">
    <property type="entry name" value="BPL_LPL_CATALYTIC"/>
    <property type="match status" value="1"/>
</dbReference>
<dbReference type="NCBIfam" id="TIGR00121">
    <property type="entry name" value="birA_ligase"/>
    <property type="match status" value="1"/>
</dbReference>
<dbReference type="Pfam" id="PF03099">
    <property type="entry name" value="BPL_LplA_LipB"/>
    <property type="match status" value="1"/>
</dbReference>
<organism evidence="6 7">
    <name type="scientific">Plastorhodobacter daqingensis</name>
    <dbReference type="NCBI Taxonomy" id="1387281"/>
    <lineage>
        <taxon>Bacteria</taxon>
        <taxon>Pseudomonadati</taxon>
        <taxon>Pseudomonadota</taxon>
        <taxon>Alphaproteobacteria</taxon>
        <taxon>Rhodobacterales</taxon>
        <taxon>Paracoccaceae</taxon>
        <taxon>Plastorhodobacter</taxon>
    </lineage>
</organism>
<dbReference type="CDD" id="cd16442">
    <property type="entry name" value="BPL"/>
    <property type="match status" value="1"/>
</dbReference>
<dbReference type="Gene3D" id="3.30.930.10">
    <property type="entry name" value="Bira Bifunctional Protein, Domain 2"/>
    <property type="match status" value="1"/>
</dbReference>
<dbReference type="InterPro" id="IPR003142">
    <property type="entry name" value="BPL_C"/>
</dbReference>
<accession>A0ABW2UFK2</accession>
<gene>
    <name evidence="6" type="ORF">ACFQXB_04520</name>
</gene>
<dbReference type="PANTHER" id="PTHR12835:SF5">
    <property type="entry name" value="BIOTIN--PROTEIN LIGASE"/>
    <property type="match status" value="1"/>
</dbReference>
<proteinExistence type="predicted"/>
<keyword evidence="7" id="KW-1185">Reference proteome</keyword>
<keyword evidence="2" id="KW-0092">Biotin</keyword>
<keyword evidence="1 6" id="KW-0436">Ligase</keyword>
<protein>
    <recommendedName>
        <fullName evidence="3">biotin--[biotin carboxyl-carrier protein] ligase</fullName>
        <ecNumber evidence="3">6.3.4.15</ecNumber>
    </recommendedName>
</protein>
<dbReference type="Proteomes" id="UP001596516">
    <property type="component" value="Unassembled WGS sequence"/>
</dbReference>
<evidence type="ECO:0000313" key="6">
    <source>
        <dbReference type="EMBL" id="MFC7703457.1"/>
    </source>
</evidence>
<reference evidence="7" key="1">
    <citation type="journal article" date="2019" name="Int. J. Syst. Evol. Microbiol.">
        <title>The Global Catalogue of Microorganisms (GCM) 10K type strain sequencing project: providing services to taxonomists for standard genome sequencing and annotation.</title>
        <authorList>
            <consortium name="The Broad Institute Genomics Platform"/>
            <consortium name="The Broad Institute Genome Sequencing Center for Infectious Disease"/>
            <person name="Wu L."/>
            <person name="Ma J."/>
        </authorList>
    </citation>
    <scope>NUCLEOTIDE SEQUENCE [LARGE SCALE GENOMIC DNA]</scope>
    <source>
        <strain evidence="7">CGMCC 1.12750</strain>
    </source>
</reference>
<dbReference type="InterPro" id="IPR004408">
    <property type="entry name" value="Biotin_CoA_COase_ligase"/>
</dbReference>
<dbReference type="InterPro" id="IPR045864">
    <property type="entry name" value="aa-tRNA-synth_II/BPL/LPL"/>
</dbReference>
<feature type="domain" description="BPL/LPL catalytic" evidence="5">
    <location>
        <begin position="1"/>
        <end position="184"/>
    </location>
</feature>
<dbReference type="Pfam" id="PF02237">
    <property type="entry name" value="BPL_C"/>
    <property type="match status" value="1"/>
</dbReference>
<sequence length="247" mass="26125">MTWPTGVGRHVLDVVDSTMTEAARMAPTLSGPAWILGLRQTAGRGRRGRAWVDPAGNFAATLVMRPADPPERMALRSFVAALALHETFVTVTGRAEPFALKWPNDVLLNGAKVAGILLESSSASTGHLAIGIGVNLVSAPGGNEVEAGALRPVSLLSETGARVTPEEFLDILAPAFARWEAQFATYGFGPIRTAWMARAARLGETVMARAGTQSHEGRFIELDDQGALILVTARGRVAIPAGEVFFG</sequence>